<evidence type="ECO:0008006" key="4">
    <source>
        <dbReference type="Google" id="ProtNLM"/>
    </source>
</evidence>
<evidence type="ECO:0000313" key="3">
    <source>
        <dbReference type="Proteomes" id="UP000243739"/>
    </source>
</evidence>
<dbReference type="Proteomes" id="UP000243739">
    <property type="component" value="Unassembled WGS sequence"/>
</dbReference>
<keyword evidence="1" id="KW-0472">Membrane</keyword>
<dbReference type="CDD" id="cd11586">
    <property type="entry name" value="VbhA_like"/>
    <property type="match status" value="1"/>
</dbReference>
<dbReference type="STRING" id="337097.BHF71_08335"/>
<keyword evidence="3" id="KW-1185">Reference proteome</keyword>
<evidence type="ECO:0000256" key="1">
    <source>
        <dbReference type="SAM" id="Phobius"/>
    </source>
</evidence>
<accession>A0A1D2YVB9</accession>
<sequence>MFGGHMMGGFGRGFGGFYPGGYGMWYGGGFTDLLFWILIGVVVYLLVKKSRNSNFNVPKETIQNNEALELAKLRYIRGEITLDEYQEIVKVLKQ</sequence>
<reference evidence="2 3" key="1">
    <citation type="submission" date="2016-09" db="EMBL/GenBank/DDBJ databases">
        <title>Draft genome sequence for the type strain of Vulcanibacillus modesticaldus BR, a strictly anaerobic, moderately thermophilic, and nitrate-reducing bacterium from deep sea-hydrothermal vents of the Mid-Atlantic Ridge.</title>
        <authorList>
            <person name="Abin C.A."/>
            <person name="Hollibaugh J.T."/>
        </authorList>
    </citation>
    <scope>NUCLEOTIDE SEQUENCE [LARGE SCALE GENOMIC DNA]</scope>
    <source>
        <strain evidence="2 3">BR</strain>
    </source>
</reference>
<feature type="transmembrane region" description="Helical" evidence="1">
    <location>
        <begin position="24"/>
        <end position="47"/>
    </location>
</feature>
<dbReference type="AlphaFoldDB" id="A0A1D2YVB9"/>
<dbReference type="OrthoDB" id="2168600at2"/>
<dbReference type="EMBL" id="MIJF01000018">
    <property type="protein sequence ID" value="OEF99621.1"/>
    <property type="molecule type" value="Genomic_DNA"/>
</dbReference>
<name>A0A1D2YVB9_9BACI</name>
<organism evidence="2 3">
    <name type="scientific">Vulcanibacillus modesticaldus</name>
    <dbReference type="NCBI Taxonomy" id="337097"/>
    <lineage>
        <taxon>Bacteria</taxon>
        <taxon>Bacillati</taxon>
        <taxon>Bacillota</taxon>
        <taxon>Bacilli</taxon>
        <taxon>Bacillales</taxon>
        <taxon>Bacillaceae</taxon>
        <taxon>Vulcanibacillus</taxon>
    </lineage>
</organism>
<proteinExistence type="predicted"/>
<dbReference type="Pfam" id="PF14178">
    <property type="entry name" value="YppF"/>
    <property type="match status" value="1"/>
</dbReference>
<keyword evidence="1" id="KW-0812">Transmembrane</keyword>
<comment type="caution">
    <text evidence="2">The sequence shown here is derived from an EMBL/GenBank/DDBJ whole genome shotgun (WGS) entry which is preliminary data.</text>
</comment>
<gene>
    <name evidence="2" type="ORF">BHF71_08335</name>
</gene>
<keyword evidence="1" id="KW-1133">Transmembrane helix</keyword>
<protein>
    <recommendedName>
        <fullName evidence="4">SHOCT domain-containing protein</fullName>
    </recommendedName>
</protein>
<dbReference type="RefSeq" id="WP_069656543.1">
    <property type="nucleotide sequence ID" value="NZ_MIJF01000018.1"/>
</dbReference>
<dbReference type="InterPro" id="IPR033788">
    <property type="entry name" value="VbhA-like"/>
</dbReference>
<dbReference type="InterPro" id="IPR025553">
    <property type="entry name" value="YppF"/>
</dbReference>
<evidence type="ECO:0000313" key="2">
    <source>
        <dbReference type="EMBL" id="OEF99621.1"/>
    </source>
</evidence>